<dbReference type="Proteomes" id="UP000533953">
    <property type="component" value="Unassembled WGS sequence"/>
</dbReference>
<feature type="transmembrane region" description="Helical" evidence="1">
    <location>
        <begin position="90"/>
        <end position="109"/>
    </location>
</feature>
<keyword evidence="1" id="KW-1133">Transmembrane helix</keyword>
<comment type="caution">
    <text evidence="2">The sequence shown here is derived from an EMBL/GenBank/DDBJ whole genome shotgun (WGS) entry which is preliminary data.</text>
</comment>
<sequence>MFNIGDKISEMVQGWVEDTLEAVFNFFAKILFNPEGLSGFFATLYKVFVGIGGAVLVCIILFRIVVFMLSEAEGSREANVGELIIATLKASAMVLVLPFMTFFSSKYIVQPLGEWMFGLMGKMTADKLLDYISSDSVLSLMGNKFAIELLTVFLLVVFIAFVFKICIYQADIILLQIMSVWAAISIASEDSNYMSVWWRELLSQVVSVILQMVLMVGIVEILSSHFKWYSLVLLIGFGVLIIRGPSVTRSMWYATGSGRATMNAGKTMTRLAMMKLK</sequence>
<feature type="transmembrane region" description="Helical" evidence="1">
    <location>
        <begin position="47"/>
        <end position="69"/>
    </location>
</feature>
<evidence type="ECO:0000313" key="3">
    <source>
        <dbReference type="Proteomes" id="UP000533953"/>
    </source>
</evidence>
<proteinExistence type="predicted"/>
<evidence type="ECO:0008006" key="4">
    <source>
        <dbReference type="Google" id="ProtNLM"/>
    </source>
</evidence>
<name>A0A7X0XEK1_9LIST</name>
<feature type="transmembrane region" description="Helical" evidence="1">
    <location>
        <begin position="201"/>
        <end position="219"/>
    </location>
</feature>
<keyword evidence="1" id="KW-0812">Transmembrane</keyword>
<reference evidence="2 3" key="1">
    <citation type="submission" date="2020-03" db="EMBL/GenBank/DDBJ databases">
        <title>Soil Listeria distribution.</title>
        <authorList>
            <person name="Liao J."/>
            <person name="Wiedmann M."/>
        </authorList>
    </citation>
    <scope>NUCLEOTIDE SEQUENCE [LARGE SCALE GENOMIC DNA]</scope>
    <source>
        <strain evidence="2 3">FSL L7-1547</strain>
    </source>
</reference>
<keyword evidence="1" id="KW-0472">Membrane</keyword>
<protein>
    <recommendedName>
        <fullName evidence="4">Conjugal transfer protein TraL</fullName>
    </recommendedName>
</protein>
<accession>A0A7X0XEK1</accession>
<dbReference type="Pfam" id="PF19597">
    <property type="entry name" value="TrbL_4"/>
    <property type="match status" value="1"/>
</dbReference>
<dbReference type="AlphaFoldDB" id="A0A7X0XEK1"/>
<evidence type="ECO:0000256" key="1">
    <source>
        <dbReference type="SAM" id="Phobius"/>
    </source>
</evidence>
<organism evidence="2 3">
    <name type="scientific">Listeria booriae</name>
    <dbReference type="NCBI Taxonomy" id="1552123"/>
    <lineage>
        <taxon>Bacteria</taxon>
        <taxon>Bacillati</taxon>
        <taxon>Bacillota</taxon>
        <taxon>Bacilli</taxon>
        <taxon>Bacillales</taxon>
        <taxon>Listeriaceae</taxon>
        <taxon>Listeria</taxon>
    </lineage>
</organism>
<dbReference type="InterPro" id="IPR046084">
    <property type="entry name" value="TrbL_4"/>
</dbReference>
<feature type="transmembrane region" description="Helical" evidence="1">
    <location>
        <begin position="226"/>
        <end position="244"/>
    </location>
</feature>
<dbReference type="RefSeq" id="WP_185353959.1">
    <property type="nucleotide sequence ID" value="NZ_JAAROI010000014.1"/>
</dbReference>
<gene>
    <name evidence="2" type="ORF">HCI99_12990</name>
</gene>
<feature type="transmembrane region" description="Helical" evidence="1">
    <location>
        <begin position="145"/>
        <end position="163"/>
    </location>
</feature>
<dbReference type="EMBL" id="JAASTX010000018">
    <property type="protein sequence ID" value="MBC1492734.1"/>
    <property type="molecule type" value="Genomic_DNA"/>
</dbReference>
<evidence type="ECO:0000313" key="2">
    <source>
        <dbReference type="EMBL" id="MBC1492734.1"/>
    </source>
</evidence>